<dbReference type="PROSITE" id="PS50106">
    <property type="entry name" value="PDZ"/>
    <property type="match status" value="1"/>
</dbReference>
<dbReference type="GO" id="GO:0005886">
    <property type="term" value="C:plasma membrane"/>
    <property type="evidence" value="ECO:0007669"/>
    <property type="project" value="TreeGrafter"/>
</dbReference>
<dbReference type="AlphaFoldDB" id="A0A915E0X0"/>
<dbReference type="Gene3D" id="2.30.42.10">
    <property type="match status" value="1"/>
</dbReference>
<protein>
    <submittedName>
        <fullName evidence="3">PDZ domain-containing protein</fullName>
    </submittedName>
</protein>
<dbReference type="GO" id="GO:0045216">
    <property type="term" value="P:cell-cell junction organization"/>
    <property type="evidence" value="ECO:0007669"/>
    <property type="project" value="TreeGrafter"/>
</dbReference>
<sequence length="170" mass="19209">MIFKYSDFGIILGCKYYIKEITNPRLAEKEPGLKEGDTVLRVNGQTLEGVTLEEAARLLHRSREKLSLVVQRDVRRGSAGSRWPSQTTVYERLEVYQQHLDTALPLSTIPTPPAIPQAPPMPPPCTKLSLLEYLLPHLPFSIIHGSFLLTTLLVLKDFPIQWAPPTTRPR</sequence>
<dbReference type="SUPFAM" id="SSF50156">
    <property type="entry name" value="PDZ domain-like"/>
    <property type="match status" value="1"/>
</dbReference>
<dbReference type="GO" id="GO:0098609">
    <property type="term" value="P:cell-cell adhesion"/>
    <property type="evidence" value="ECO:0007669"/>
    <property type="project" value="TreeGrafter"/>
</dbReference>
<name>A0A915E0X0_9BILA</name>
<dbReference type="GO" id="GO:0150105">
    <property type="term" value="P:protein localization to cell-cell junction"/>
    <property type="evidence" value="ECO:0007669"/>
    <property type="project" value="TreeGrafter"/>
</dbReference>
<feature type="domain" description="PDZ" evidence="1">
    <location>
        <begin position="1"/>
        <end position="74"/>
    </location>
</feature>
<dbReference type="InterPro" id="IPR001478">
    <property type="entry name" value="PDZ"/>
</dbReference>
<dbReference type="Proteomes" id="UP000887574">
    <property type="component" value="Unplaced"/>
</dbReference>
<dbReference type="SMART" id="SM00228">
    <property type="entry name" value="PDZ"/>
    <property type="match status" value="1"/>
</dbReference>
<dbReference type="GO" id="GO:0050839">
    <property type="term" value="F:cell adhesion molecule binding"/>
    <property type="evidence" value="ECO:0007669"/>
    <property type="project" value="TreeGrafter"/>
</dbReference>
<organism evidence="2 3">
    <name type="scientific">Ditylenchus dipsaci</name>
    <dbReference type="NCBI Taxonomy" id="166011"/>
    <lineage>
        <taxon>Eukaryota</taxon>
        <taxon>Metazoa</taxon>
        <taxon>Ecdysozoa</taxon>
        <taxon>Nematoda</taxon>
        <taxon>Chromadorea</taxon>
        <taxon>Rhabditida</taxon>
        <taxon>Tylenchina</taxon>
        <taxon>Tylenchomorpha</taxon>
        <taxon>Sphaerularioidea</taxon>
        <taxon>Anguinidae</taxon>
        <taxon>Anguininae</taxon>
        <taxon>Ditylenchus</taxon>
    </lineage>
</organism>
<dbReference type="PANTHER" id="PTHR13865">
    <property type="entry name" value="TIGHT JUNCTION PROTEIN"/>
    <property type="match status" value="1"/>
</dbReference>
<dbReference type="InterPro" id="IPR036034">
    <property type="entry name" value="PDZ_sf"/>
</dbReference>
<dbReference type="GO" id="GO:0005923">
    <property type="term" value="C:bicellular tight junction"/>
    <property type="evidence" value="ECO:0007669"/>
    <property type="project" value="TreeGrafter"/>
</dbReference>
<keyword evidence="2" id="KW-1185">Reference proteome</keyword>
<proteinExistence type="predicted"/>
<dbReference type="Pfam" id="PF00595">
    <property type="entry name" value="PDZ"/>
    <property type="match status" value="1"/>
</dbReference>
<dbReference type="WBParaSite" id="jg24723">
    <property type="protein sequence ID" value="jg24723"/>
    <property type="gene ID" value="jg24723"/>
</dbReference>
<evidence type="ECO:0000259" key="1">
    <source>
        <dbReference type="PROSITE" id="PS50106"/>
    </source>
</evidence>
<dbReference type="PANTHER" id="PTHR13865:SF28">
    <property type="entry name" value="POLYCHAETOID, ISOFORM O"/>
    <property type="match status" value="1"/>
</dbReference>
<dbReference type="CDD" id="cd06728">
    <property type="entry name" value="PDZ2_ZO1-like_ds"/>
    <property type="match status" value="1"/>
</dbReference>
<accession>A0A915E0X0</accession>
<reference evidence="3" key="1">
    <citation type="submission" date="2022-11" db="UniProtKB">
        <authorList>
            <consortium name="WormBaseParasite"/>
        </authorList>
    </citation>
    <scope>IDENTIFICATION</scope>
</reference>
<evidence type="ECO:0000313" key="2">
    <source>
        <dbReference type="Proteomes" id="UP000887574"/>
    </source>
</evidence>
<evidence type="ECO:0000313" key="3">
    <source>
        <dbReference type="WBParaSite" id="jg24723"/>
    </source>
</evidence>